<organism evidence="3 4">
    <name type="scientific">Roseibium denhamense</name>
    <dbReference type="NCBI Taxonomy" id="76305"/>
    <lineage>
        <taxon>Bacteria</taxon>
        <taxon>Pseudomonadati</taxon>
        <taxon>Pseudomonadota</taxon>
        <taxon>Alphaproteobacteria</taxon>
        <taxon>Hyphomicrobiales</taxon>
        <taxon>Stappiaceae</taxon>
        <taxon>Roseibium</taxon>
    </lineage>
</organism>
<feature type="domain" description="Solute-binding protein family 3/N-terminal" evidence="2">
    <location>
        <begin position="36"/>
        <end position="237"/>
    </location>
</feature>
<dbReference type="Proteomes" id="UP001157914">
    <property type="component" value="Unassembled WGS sequence"/>
</dbReference>
<dbReference type="SUPFAM" id="SSF53850">
    <property type="entry name" value="Periplasmic binding protein-like II"/>
    <property type="match status" value="1"/>
</dbReference>
<dbReference type="Pfam" id="PF00497">
    <property type="entry name" value="SBP_bac_3"/>
    <property type="match status" value="1"/>
</dbReference>
<dbReference type="EMBL" id="FXTT01000001">
    <property type="protein sequence ID" value="SMP07596.1"/>
    <property type="molecule type" value="Genomic_DNA"/>
</dbReference>
<reference evidence="3 4" key="1">
    <citation type="submission" date="2017-05" db="EMBL/GenBank/DDBJ databases">
        <authorList>
            <person name="Varghese N."/>
            <person name="Submissions S."/>
        </authorList>
    </citation>
    <scope>NUCLEOTIDE SEQUENCE [LARGE SCALE GENOMIC DNA]</scope>
    <source>
        <strain evidence="3 4">DSM 15949</strain>
    </source>
</reference>
<feature type="signal peptide" evidence="1">
    <location>
        <begin position="1"/>
        <end position="26"/>
    </location>
</feature>
<dbReference type="Gene3D" id="3.40.190.10">
    <property type="entry name" value="Periplasmic binding protein-like II"/>
    <property type="match status" value="2"/>
</dbReference>
<protein>
    <submittedName>
        <fullName evidence="3">Polar amino acid transport system substrate-binding protein</fullName>
    </submittedName>
</protein>
<name>A0ABY1NF22_9HYPH</name>
<accession>A0ABY1NF22</accession>
<dbReference type="InterPro" id="IPR001638">
    <property type="entry name" value="Solute-binding_3/MltF_N"/>
</dbReference>
<comment type="caution">
    <text evidence="3">The sequence shown here is derived from an EMBL/GenBank/DDBJ whole genome shotgun (WGS) entry which is preliminary data.</text>
</comment>
<evidence type="ECO:0000259" key="2">
    <source>
        <dbReference type="Pfam" id="PF00497"/>
    </source>
</evidence>
<evidence type="ECO:0000313" key="4">
    <source>
        <dbReference type="Proteomes" id="UP001157914"/>
    </source>
</evidence>
<sequence>MQTKLYRNMGALFGVAAFLFGSLAQAEPLHSLKIYTEDYPPFYYMEDTGHLGGFVTEQLKEAAALAGIPIEFHLRPFNRGLMAVETYPNNCFMALWRTEIRAPNFRWVGPLQIDGIAYFALEESTIRIKQHSDAFQYRTGAVRGWTSTLEAKSAGHGNLVPVERDDLNPGMLKAGRIKLWLGGLLSSPYLAEQAGVSVRNVFTVQTVDLSLGCHPLTSTSVIARLQTALEALQADSLAAESQNELSHAGGQVPAN</sequence>
<proteinExistence type="predicted"/>
<gene>
    <name evidence="3" type="ORF">SAMN06265374_0876</name>
</gene>
<dbReference type="PANTHER" id="PTHR38834:SF3">
    <property type="entry name" value="SOLUTE-BINDING PROTEIN FAMILY 3_N-TERMINAL DOMAIN-CONTAINING PROTEIN"/>
    <property type="match status" value="1"/>
</dbReference>
<evidence type="ECO:0000256" key="1">
    <source>
        <dbReference type="SAM" id="SignalP"/>
    </source>
</evidence>
<evidence type="ECO:0000313" key="3">
    <source>
        <dbReference type="EMBL" id="SMP07596.1"/>
    </source>
</evidence>
<dbReference type="PANTHER" id="PTHR38834">
    <property type="entry name" value="PERIPLASMIC SUBSTRATE BINDING PROTEIN FAMILY 3"/>
    <property type="match status" value="1"/>
</dbReference>
<keyword evidence="1" id="KW-0732">Signal</keyword>
<keyword evidence="4" id="KW-1185">Reference proteome</keyword>
<feature type="chain" id="PRO_5045463798" evidence="1">
    <location>
        <begin position="27"/>
        <end position="255"/>
    </location>
</feature>
<dbReference type="RefSeq" id="WP_283404387.1">
    <property type="nucleotide sequence ID" value="NZ_BAAAEA010000001.1"/>
</dbReference>